<sequence length="171" mass="19045">MHVSPGQTDVEQHLQDRLMLRSLYKHDRLFLSVRRINWVVDYTPTPIHLLTHTPQQQSTLLTHTPQHQSILLTHTPQHQSILQTLLTTSLSCRCSSTVYLAGIYSSTSLYPAGTYSLAVFPAYTHPSTPAYPAGAPQQSISLTHTLQLQSVLLTLMQSHPGLCNATTIMCT</sequence>
<comment type="caution">
    <text evidence="1">The sequence shown here is derived from an EMBL/GenBank/DDBJ whole genome shotgun (WGS) entry which is preliminary data.</text>
</comment>
<gene>
    <name evidence="1" type="ORF">DUNSADRAFT_16496</name>
</gene>
<dbReference type="Proteomes" id="UP000815325">
    <property type="component" value="Unassembled WGS sequence"/>
</dbReference>
<organism evidence="1 2">
    <name type="scientific">Dunaliella salina</name>
    <name type="common">Green alga</name>
    <name type="synonym">Protococcus salinus</name>
    <dbReference type="NCBI Taxonomy" id="3046"/>
    <lineage>
        <taxon>Eukaryota</taxon>
        <taxon>Viridiplantae</taxon>
        <taxon>Chlorophyta</taxon>
        <taxon>core chlorophytes</taxon>
        <taxon>Chlorophyceae</taxon>
        <taxon>CS clade</taxon>
        <taxon>Chlamydomonadales</taxon>
        <taxon>Dunaliellaceae</taxon>
        <taxon>Dunaliella</taxon>
    </lineage>
</organism>
<name>A0ABQ7G3G9_DUNSA</name>
<keyword evidence="2" id="KW-1185">Reference proteome</keyword>
<evidence type="ECO:0000313" key="2">
    <source>
        <dbReference type="Proteomes" id="UP000815325"/>
    </source>
</evidence>
<protein>
    <submittedName>
        <fullName evidence="1">Uncharacterized protein</fullName>
    </submittedName>
</protein>
<proteinExistence type="predicted"/>
<dbReference type="EMBL" id="MU070197">
    <property type="protein sequence ID" value="KAF5829154.1"/>
    <property type="molecule type" value="Genomic_DNA"/>
</dbReference>
<reference evidence="1" key="1">
    <citation type="submission" date="2017-08" db="EMBL/GenBank/DDBJ databases">
        <authorList>
            <person name="Polle J.E."/>
            <person name="Barry K."/>
            <person name="Cushman J."/>
            <person name="Schmutz J."/>
            <person name="Tran D."/>
            <person name="Hathwaick L.T."/>
            <person name="Yim W.C."/>
            <person name="Jenkins J."/>
            <person name="Mckie-Krisberg Z.M."/>
            <person name="Prochnik S."/>
            <person name="Lindquist E."/>
            <person name="Dockter R.B."/>
            <person name="Adam C."/>
            <person name="Molina H."/>
            <person name="Bunkerborg J."/>
            <person name="Jin E."/>
            <person name="Buchheim M."/>
            <person name="Magnuson J."/>
        </authorList>
    </citation>
    <scope>NUCLEOTIDE SEQUENCE</scope>
    <source>
        <strain evidence="1">CCAP 19/18</strain>
    </source>
</reference>
<evidence type="ECO:0000313" key="1">
    <source>
        <dbReference type="EMBL" id="KAF5829154.1"/>
    </source>
</evidence>
<accession>A0ABQ7G3G9</accession>